<reference evidence="2 3" key="1">
    <citation type="submission" date="2017-09" db="EMBL/GenBank/DDBJ databases">
        <title>Large-scale bioinformatics analysis of Bacillus genomes uncovers conserved roles of natural products in bacterial physiology.</title>
        <authorList>
            <consortium name="Agbiome Team Llc"/>
            <person name="Bleich R.M."/>
            <person name="Grubbs K.J."/>
            <person name="Santa Maria K.C."/>
            <person name="Allen S.E."/>
            <person name="Farag S."/>
            <person name="Shank E.A."/>
            <person name="Bowers A."/>
        </authorList>
    </citation>
    <scope>NUCLEOTIDE SEQUENCE [LARGE SCALE GENOMIC DNA]</scope>
    <source>
        <strain evidence="2 3">AFS065400</strain>
    </source>
</reference>
<proteinExistence type="predicted"/>
<comment type="caution">
    <text evidence="2">The sequence shown here is derived from an EMBL/GenBank/DDBJ whole genome shotgun (WGS) entry which is preliminary data.</text>
</comment>
<dbReference type="SUPFAM" id="SSF55729">
    <property type="entry name" value="Acyl-CoA N-acyltransferases (Nat)"/>
    <property type="match status" value="1"/>
</dbReference>
<protein>
    <submittedName>
        <fullName evidence="2">GNAT family N-acetyltransferase</fullName>
    </submittedName>
</protein>
<organism evidence="2 3">
    <name type="scientific">Bacillus thuringiensis</name>
    <dbReference type="NCBI Taxonomy" id="1428"/>
    <lineage>
        <taxon>Bacteria</taxon>
        <taxon>Bacillati</taxon>
        <taxon>Bacillota</taxon>
        <taxon>Bacilli</taxon>
        <taxon>Bacillales</taxon>
        <taxon>Bacillaceae</taxon>
        <taxon>Bacillus</taxon>
        <taxon>Bacillus cereus group</taxon>
    </lineage>
</organism>
<dbReference type="Gene3D" id="3.40.630.30">
    <property type="match status" value="1"/>
</dbReference>
<feature type="domain" description="N-acetyltransferase" evidence="1">
    <location>
        <begin position="8"/>
        <end position="163"/>
    </location>
</feature>
<evidence type="ECO:0000313" key="2">
    <source>
        <dbReference type="EMBL" id="PFT36291.1"/>
    </source>
</evidence>
<dbReference type="GO" id="GO:0016747">
    <property type="term" value="F:acyltransferase activity, transferring groups other than amino-acyl groups"/>
    <property type="evidence" value="ECO:0007669"/>
    <property type="project" value="InterPro"/>
</dbReference>
<dbReference type="Pfam" id="PF13302">
    <property type="entry name" value="Acetyltransf_3"/>
    <property type="match status" value="1"/>
</dbReference>
<dbReference type="InterPro" id="IPR000182">
    <property type="entry name" value="GNAT_dom"/>
</dbReference>
<dbReference type="AlphaFoldDB" id="A0A9X7AHZ6"/>
<dbReference type="PROSITE" id="PS51186">
    <property type="entry name" value="GNAT"/>
    <property type="match status" value="1"/>
</dbReference>
<dbReference type="RefSeq" id="WP_098641208.1">
    <property type="nucleotide sequence ID" value="NZ_NVCO01000124.1"/>
</dbReference>
<evidence type="ECO:0000259" key="1">
    <source>
        <dbReference type="PROSITE" id="PS51186"/>
    </source>
</evidence>
<dbReference type="PANTHER" id="PTHR43415:SF3">
    <property type="entry name" value="GNAT-FAMILY ACETYLTRANSFERASE"/>
    <property type="match status" value="1"/>
</dbReference>
<dbReference type="InterPro" id="IPR016181">
    <property type="entry name" value="Acyl_CoA_acyltransferase"/>
</dbReference>
<dbReference type="Proteomes" id="UP000226106">
    <property type="component" value="Unassembled WGS sequence"/>
</dbReference>
<gene>
    <name evidence="2" type="ORF">COK72_30920</name>
</gene>
<name>A0A9X7AHZ6_BACTU</name>
<dbReference type="EMBL" id="NVCO01000124">
    <property type="protein sequence ID" value="PFT36291.1"/>
    <property type="molecule type" value="Genomic_DNA"/>
</dbReference>
<sequence>MFEGSDLINLRNTMKDDVDFIYNLESNTENSRFIIPWSKVKHLNSLNDDNILHLIIENKNNNKPVGYIILAGLRNPNQSMELMRITISSKGKGYGNEALKIIKDWTYNKFKANRLWLDVKVNNARALHIYKKQGFTVEGTLRECLKSNNGYESLHIMSILKREYID</sequence>
<evidence type="ECO:0000313" key="3">
    <source>
        <dbReference type="Proteomes" id="UP000226106"/>
    </source>
</evidence>
<dbReference type="PANTHER" id="PTHR43415">
    <property type="entry name" value="SPERMIDINE N(1)-ACETYLTRANSFERASE"/>
    <property type="match status" value="1"/>
</dbReference>
<accession>A0A9X7AHZ6</accession>